<dbReference type="SUPFAM" id="SSF55681">
    <property type="entry name" value="Class II aaRS and biotin synthetases"/>
    <property type="match status" value="1"/>
</dbReference>
<accession>A0ABQ8NWA6</accession>
<organism evidence="11 12">
    <name type="scientific">Pyricularia grisea</name>
    <name type="common">Crabgrass-specific blast fungus</name>
    <name type="synonym">Magnaporthe grisea</name>
    <dbReference type="NCBI Taxonomy" id="148305"/>
    <lineage>
        <taxon>Eukaryota</taxon>
        <taxon>Fungi</taxon>
        <taxon>Dikarya</taxon>
        <taxon>Ascomycota</taxon>
        <taxon>Pezizomycotina</taxon>
        <taxon>Sordariomycetes</taxon>
        <taxon>Sordariomycetidae</taxon>
        <taxon>Magnaporthales</taxon>
        <taxon>Pyriculariaceae</taxon>
        <taxon>Pyricularia</taxon>
    </lineage>
</organism>
<evidence type="ECO:0000256" key="5">
    <source>
        <dbReference type="ARBA" id="ARBA00022840"/>
    </source>
</evidence>
<dbReference type="InterPro" id="IPR050062">
    <property type="entry name" value="Pro-tRNA_synthetase"/>
</dbReference>
<feature type="domain" description="Aminoacyl-transfer RNA synthetases class-II family profile" evidence="10">
    <location>
        <begin position="75"/>
        <end position="550"/>
    </location>
</feature>
<evidence type="ECO:0000256" key="6">
    <source>
        <dbReference type="ARBA" id="ARBA00022917"/>
    </source>
</evidence>
<evidence type="ECO:0000256" key="9">
    <source>
        <dbReference type="ARBA" id="ARBA00047671"/>
    </source>
</evidence>
<dbReference type="InterPro" id="IPR002314">
    <property type="entry name" value="aa-tRNA-synt_IIb"/>
</dbReference>
<evidence type="ECO:0000313" key="12">
    <source>
        <dbReference type="Proteomes" id="UP001059893"/>
    </source>
</evidence>
<gene>
    <name evidence="11" type="ORF">MCOR33_001882</name>
</gene>
<evidence type="ECO:0000259" key="10">
    <source>
        <dbReference type="PROSITE" id="PS50862"/>
    </source>
</evidence>
<dbReference type="PANTHER" id="PTHR42753:SF2">
    <property type="entry name" value="PROLINE--TRNA LIGASE"/>
    <property type="match status" value="1"/>
</dbReference>
<dbReference type="Pfam" id="PF03129">
    <property type="entry name" value="HGTP_anticodon"/>
    <property type="match status" value="1"/>
</dbReference>
<keyword evidence="3" id="KW-0436">Ligase</keyword>
<dbReference type="Gene3D" id="3.30.930.10">
    <property type="entry name" value="Bira Bifunctional Protein, Domain 2"/>
    <property type="match status" value="2"/>
</dbReference>
<keyword evidence="4" id="KW-0547">Nucleotide-binding</keyword>
<dbReference type="InterPro" id="IPR036621">
    <property type="entry name" value="Anticodon-bd_dom_sf"/>
</dbReference>
<dbReference type="InterPro" id="IPR002316">
    <property type="entry name" value="Pro-tRNA-ligase_IIa"/>
</dbReference>
<dbReference type="InterPro" id="IPR004500">
    <property type="entry name" value="Pro-tRNA-synth_IIa_bac-type"/>
</dbReference>
<keyword evidence="6" id="KW-0648">Protein biosynthesis</keyword>
<dbReference type="InterPro" id="IPR006195">
    <property type="entry name" value="aa-tRNA-synth_II"/>
</dbReference>
<comment type="similarity">
    <text evidence="1">Belongs to the class-II aminoacyl-tRNA synthetase family.</text>
</comment>
<evidence type="ECO:0000256" key="7">
    <source>
        <dbReference type="ARBA" id="ARBA00023146"/>
    </source>
</evidence>
<dbReference type="PROSITE" id="PS50862">
    <property type="entry name" value="AA_TRNA_LIGASE_II"/>
    <property type="match status" value="1"/>
</dbReference>
<dbReference type="SUPFAM" id="SSF52954">
    <property type="entry name" value="Class II aaRS ABD-related"/>
    <property type="match status" value="1"/>
</dbReference>
<evidence type="ECO:0000256" key="4">
    <source>
        <dbReference type="ARBA" id="ARBA00022741"/>
    </source>
</evidence>
<protein>
    <recommendedName>
        <fullName evidence="2">proline--tRNA ligase</fullName>
        <ecNumber evidence="2">6.1.1.15</ecNumber>
    </recommendedName>
    <alternativeName>
        <fullName evidence="8">Prolyl-tRNA synthetase</fullName>
    </alternativeName>
</protein>
<keyword evidence="12" id="KW-1185">Reference proteome</keyword>
<dbReference type="Pfam" id="PF00587">
    <property type="entry name" value="tRNA-synt_2b"/>
    <property type="match status" value="1"/>
</dbReference>
<dbReference type="InterPro" id="IPR004154">
    <property type="entry name" value="Anticodon-bd"/>
</dbReference>
<proteinExistence type="inferred from homology"/>
<evidence type="ECO:0000256" key="3">
    <source>
        <dbReference type="ARBA" id="ARBA00022598"/>
    </source>
</evidence>
<keyword evidence="7" id="KW-0030">Aminoacyl-tRNA synthetase</keyword>
<dbReference type="Proteomes" id="UP001059893">
    <property type="component" value="Unassembled WGS sequence"/>
</dbReference>
<dbReference type="Gene3D" id="3.40.50.800">
    <property type="entry name" value="Anticodon-binding domain"/>
    <property type="match status" value="1"/>
</dbReference>
<evidence type="ECO:0000256" key="8">
    <source>
        <dbReference type="ARBA" id="ARBA00029731"/>
    </source>
</evidence>
<evidence type="ECO:0000313" key="11">
    <source>
        <dbReference type="EMBL" id="KAI6302794.1"/>
    </source>
</evidence>
<dbReference type="PANTHER" id="PTHR42753">
    <property type="entry name" value="MITOCHONDRIAL RIBOSOME PROTEIN L39/PROLYL-TRNA LIGASE FAMILY MEMBER"/>
    <property type="match status" value="1"/>
</dbReference>
<reference evidence="11" key="1">
    <citation type="submission" date="2021-01" db="EMBL/GenBank/DDBJ databases">
        <title>Deciphering the adaptive evolutionary patterns associated with biogeogrpahic diversity in the finger millet blast pathogen Magnaporthe oryzae in Eastern Africa.</title>
        <authorList>
            <person name="Onyema G."/>
            <person name="Shittu T.A."/>
            <person name="Dodsworth S."/>
            <person name="Devilliers S."/>
            <person name="Muthumeenakshi S."/>
            <person name="Sreenivasaprasad S."/>
        </authorList>
    </citation>
    <scope>NUCLEOTIDE SEQUENCE</scope>
    <source>
        <strain evidence="11">D15/s37</strain>
    </source>
</reference>
<evidence type="ECO:0000256" key="1">
    <source>
        <dbReference type="ARBA" id="ARBA00008226"/>
    </source>
</evidence>
<keyword evidence="5" id="KW-0067">ATP-binding</keyword>
<evidence type="ECO:0000256" key="2">
    <source>
        <dbReference type="ARBA" id="ARBA00012831"/>
    </source>
</evidence>
<dbReference type="PRINTS" id="PR01046">
    <property type="entry name" value="TRNASYNTHPRO"/>
</dbReference>
<comment type="caution">
    <text evidence="11">The sequence shown here is derived from an EMBL/GenBank/DDBJ whole genome shotgun (WGS) entry which is preliminary data.</text>
</comment>
<sequence length="658" mass="73192">MMQRLNPRACKPNLGALCQPRRQNALARISWARAIYLDHRVRLQNAYDPAGGVTDKDRKLSEDAHEKLVRAGYLRQANAGIFHLMPLGYRVQDKIMKLIEKHMQSIGASRLALATLSSPGIWAKSGRFEKAMTELFLMTDRKGKGLLLSPTHEEEITTLVKHTLSSYKQLPARLYQITPKFRDEMRPRKGLLRGREFMMKDLYTFDLSVNTALQTYEQVRAAYDRIFSELRLPVMVAEASSGDIGGDLSHEYHLPTSEGEDDVISCSRCHYMANTEVAVSKLQPHNNPKPDAEQPNQDVSVWRAITRDKMTLVNVWYPESSEIKLATCGRPSAEKWAEVVNFHAVKRIAPDLDANVENVEVAWWNSVLAHGSKSGSVEKADDKKPLKVINLVDGRLLLNEDKQKLQDAMEISTLPFAKEAYAKFDLSQVTTITESKDGEPLNLIKIRDGDACPKCDSGTLSVRKATELGHTFHLGDRYSEPMGLTVKLPNTSQAESGSNTVSDEEGQIYSFSSKRQGEVNVQMGCHGIGVSRIIAAVAEHFGDSRGLNWPRAIAPYEVAIITKNSLGDAESIYDLLSEGGAIATPAFPKPDLVLDDRDKTLPWKLKDADLVGYPVVVVLGKAWVESKQCEVQCRQLSFKELVALDNLPGVVGKLLGQL</sequence>
<dbReference type="NCBIfam" id="TIGR00409">
    <property type="entry name" value="proS_fam_II"/>
    <property type="match status" value="1"/>
</dbReference>
<name>A0ABQ8NWA6_PYRGI</name>
<dbReference type="EC" id="6.1.1.15" evidence="2"/>
<dbReference type="InterPro" id="IPR045864">
    <property type="entry name" value="aa-tRNA-synth_II/BPL/LPL"/>
</dbReference>
<dbReference type="EMBL" id="JABSND010000020">
    <property type="protein sequence ID" value="KAI6302794.1"/>
    <property type="molecule type" value="Genomic_DNA"/>
</dbReference>
<comment type="catalytic activity">
    <reaction evidence="9">
        <text>tRNA(Pro) + L-proline + ATP = L-prolyl-tRNA(Pro) + AMP + diphosphate</text>
        <dbReference type="Rhea" id="RHEA:14305"/>
        <dbReference type="Rhea" id="RHEA-COMP:9700"/>
        <dbReference type="Rhea" id="RHEA-COMP:9702"/>
        <dbReference type="ChEBI" id="CHEBI:30616"/>
        <dbReference type="ChEBI" id="CHEBI:33019"/>
        <dbReference type="ChEBI" id="CHEBI:60039"/>
        <dbReference type="ChEBI" id="CHEBI:78442"/>
        <dbReference type="ChEBI" id="CHEBI:78532"/>
        <dbReference type="ChEBI" id="CHEBI:456215"/>
        <dbReference type="EC" id="6.1.1.15"/>
    </reaction>
</comment>